<dbReference type="PANTHER" id="PTHR35446:SF3">
    <property type="entry name" value="CMD DOMAIN-CONTAINING PROTEIN"/>
    <property type="match status" value="1"/>
</dbReference>
<evidence type="ECO:0000313" key="2">
    <source>
        <dbReference type="EMBL" id="KJF42271.1"/>
    </source>
</evidence>
<dbReference type="RefSeq" id="WP_045033060.1">
    <property type="nucleotide sequence ID" value="NZ_JRHC01000006.1"/>
</dbReference>
<dbReference type="AlphaFoldDB" id="A0A0D8J6Z5"/>
<dbReference type="SUPFAM" id="SSF69118">
    <property type="entry name" value="AhpD-like"/>
    <property type="match status" value="1"/>
</dbReference>
<comment type="caution">
    <text evidence="2">The sequence shown here is derived from an EMBL/GenBank/DDBJ whole genome shotgun (WGS) entry which is preliminary data.</text>
</comment>
<keyword evidence="2" id="KW-0560">Oxidoreductase</keyword>
<accession>A0A0D8J6Z5</accession>
<dbReference type="EMBL" id="JRHC01000006">
    <property type="protein sequence ID" value="KJF42271.1"/>
    <property type="molecule type" value="Genomic_DNA"/>
</dbReference>
<dbReference type="InterPro" id="IPR004675">
    <property type="entry name" value="AhpD_core"/>
</dbReference>
<dbReference type="OrthoDB" id="9808310at2"/>
<evidence type="ECO:0000313" key="3">
    <source>
        <dbReference type="Proteomes" id="UP000032544"/>
    </source>
</evidence>
<feature type="domain" description="Carboxymuconolactone decarboxylase-like" evidence="1">
    <location>
        <begin position="57"/>
        <end position="109"/>
    </location>
</feature>
<organism evidence="2 3">
    <name type="scientific">Draconibacterium sediminis</name>
    <dbReference type="NCBI Taxonomy" id="1544798"/>
    <lineage>
        <taxon>Bacteria</taxon>
        <taxon>Pseudomonadati</taxon>
        <taxon>Bacteroidota</taxon>
        <taxon>Bacteroidia</taxon>
        <taxon>Marinilabiliales</taxon>
        <taxon>Prolixibacteraceae</taxon>
        <taxon>Draconibacterium</taxon>
    </lineage>
</organism>
<dbReference type="Pfam" id="PF02627">
    <property type="entry name" value="CMD"/>
    <property type="match status" value="1"/>
</dbReference>
<protein>
    <submittedName>
        <fullName evidence="2">Alkylhydroperoxidase</fullName>
    </submittedName>
</protein>
<proteinExistence type="predicted"/>
<dbReference type="GO" id="GO:0051920">
    <property type="term" value="F:peroxiredoxin activity"/>
    <property type="evidence" value="ECO:0007669"/>
    <property type="project" value="InterPro"/>
</dbReference>
<keyword evidence="3" id="KW-1185">Reference proteome</keyword>
<dbReference type="PATRIC" id="fig|1544798.3.peg.4377"/>
<dbReference type="PANTHER" id="PTHR35446">
    <property type="entry name" value="SI:CH211-175M2.5"/>
    <property type="match status" value="1"/>
</dbReference>
<sequence length="181" mass="20126">MENLVKTEFNVPTREEVSATNQEIFDALNKALGFVPNLYATIAYSDNGLKRYLDFQNAKTSLSNKEKEAVNLVVSQVNGCVYCLSAHTVLGKMNGFTDEQLLDFRRSKSENAKINALVKLAADLTENRGKASADNVEDFFAHGYTKENLVDLILQISDKTAMNYLHNLTKVPVDFPIASVL</sequence>
<dbReference type="InterPro" id="IPR029032">
    <property type="entry name" value="AhpD-like"/>
</dbReference>
<dbReference type="Proteomes" id="UP000032544">
    <property type="component" value="Unassembled WGS sequence"/>
</dbReference>
<dbReference type="STRING" id="1544798.LH29_20990"/>
<dbReference type="Gene3D" id="1.20.1290.10">
    <property type="entry name" value="AhpD-like"/>
    <property type="match status" value="1"/>
</dbReference>
<evidence type="ECO:0000259" key="1">
    <source>
        <dbReference type="Pfam" id="PF02627"/>
    </source>
</evidence>
<reference evidence="2 3" key="1">
    <citation type="submission" date="2014-09" db="EMBL/GenBank/DDBJ databases">
        <title>Draft Genome Sequence of Draconibacterium sp. JN14CK-3.</title>
        <authorList>
            <person name="Dong C."/>
            <person name="Lai Q."/>
            <person name="Shao Z."/>
        </authorList>
    </citation>
    <scope>NUCLEOTIDE SEQUENCE [LARGE SCALE GENOMIC DNA]</scope>
    <source>
        <strain evidence="2 3">JN14CK-3</strain>
    </source>
</reference>
<dbReference type="InterPro" id="IPR003779">
    <property type="entry name" value="CMD-like"/>
</dbReference>
<name>A0A0D8J6Z5_9BACT</name>
<dbReference type="NCBIfam" id="TIGR00778">
    <property type="entry name" value="ahpD_dom"/>
    <property type="match status" value="1"/>
</dbReference>
<gene>
    <name evidence="2" type="ORF">LH29_20990</name>
</gene>
<keyword evidence="2" id="KW-0575">Peroxidase</keyword>